<feature type="compositionally biased region" description="Pro residues" evidence="5">
    <location>
        <begin position="302"/>
        <end position="316"/>
    </location>
</feature>
<dbReference type="SUPFAM" id="SSF56112">
    <property type="entry name" value="Protein kinase-like (PK-like)"/>
    <property type="match status" value="1"/>
</dbReference>
<dbReference type="PROSITE" id="PS50011">
    <property type="entry name" value="PROTEIN_KINASE_DOM"/>
    <property type="match status" value="1"/>
</dbReference>
<dbReference type="Gene3D" id="1.10.510.10">
    <property type="entry name" value="Transferase(Phosphotransferase) domain 1"/>
    <property type="match status" value="1"/>
</dbReference>
<dbReference type="InterPro" id="IPR000719">
    <property type="entry name" value="Prot_kinase_dom"/>
</dbReference>
<sequence length="661" mass="69343">MPRIRPLTPEDPPSIGGHRLVGRIGSGGQGVVYLGEDARGGRVAIKVLHEAAAADPGLRARFAKEVTAAAKVLPYCAARVLRAEVDARRPYIVSEYVDGPSLREAVETSGPFGEDALLRLATGTATALTAIHGAGIVHRDFKPDNVLLGPDGPRLIDFGIARSDEMTLTPSGMMIGTPQYIAPEVYAGERAGPPADVFAWGAVMVFAATGGHAFDGQALPAVMNRVLTAEPDLGGLPASLRPLVAAALSKDPAARPPALGLLLGLVGGGLDAVGAMRAGSRAAGAPHAPPTGPIPGTGAPAAPAPPPRRTATPAPPRRTAAASRRRAVLGAVAAAAVVAGGAAAGIWWPGGGRPGASAAGVTSTARAEVTTPGAGPGTPHSEPATPDPGPAEREPAGNGVPAGAIAPDLRIGPVEAYHLVDRATHAERAERLRARGMRPISLSVSAGEHYTAVWHRNDTDTDFVMFEGLDFAEFDAFLKRKWDEGYGLTLISATGPAESAVFAGVMEKGGASNYVYSGMTRAQFERRNAELGADGHILVHATAYGTADDPRFAGTWLTNERGLDWTSRIHRTQEEHGEDFARLTKEGFRPRQVTRSASSHYTSIWWKVPPSGWYEYTGMDAGAYEERVEELRAKDFFPVSVEVGGPEEAPRYNAIWLRRLD</sequence>
<evidence type="ECO:0000313" key="8">
    <source>
        <dbReference type="EMBL" id="RJL32512.1"/>
    </source>
</evidence>
<dbReference type="PANTHER" id="PTHR43289">
    <property type="entry name" value="MITOGEN-ACTIVATED PROTEIN KINASE KINASE KINASE 20-RELATED"/>
    <property type="match status" value="1"/>
</dbReference>
<dbReference type="AlphaFoldDB" id="A0A3A4B505"/>
<protein>
    <submittedName>
        <fullName evidence="8">Serine/threonine protein kinase</fullName>
    </submittedName>
</protein>
<proteinExistence type="predicted"/>
<evidence type="ECO:0000256" key="1">
    <source>
        <dbReference type="ARBA" id="ARBA00022679"/>
    </source>
</evidence>
<dbReference type="RefSeq" id="WP_119926761.1">
    <property type="nucleotide sequence ID" value="NZ_QZEY01000004.1"/>
</dbReference>
<dbReference type="PROSITE" id="PS00108">
    <property type="entry name" value="PROTEIN_KINASE_ST"/>
    <property type="match status" value="1"/>
</dbReference>
<keyword evidence="3 8" id="KW-0418">Kinase</keyword>
<keyword evidence="9" id="KW-1185">Reference proteome</keyword>
<evidence type="ECO:0000256" key="5">
    <source>
        <dbReference type="SAM" id="MobiDB-lite"/>
    </source>
</evidence>
<evidence type="ECO:0000313" key="9">
    <source>
        <dbReference type="Proteomes" id="UP000265768"/>
    </source>
</evidence>
<keyword evidence="1" id="KW-0808">Transferase</keyword>
<feature type="region of interest" description="Disordered" evidence="5">
    <location>
        <begin position="1"/>
        <end position="20"/>
    </location>
</feature>
<keyword evidence="4" id="KW-0067">ATP-binding</keyword>
<evidence type="ECO:0000259" key="7">
    <source>
        <dbReference type="PROSITE" id="PS50011"/>
    </source>
</evidence>
<dbReference type="PANTHER" id="PTHR43289:SF34">
    <property type="entry name" value="SERINE_THREONINE-PROTEIN KINASE YBDM-RELATED"/>
    <property type="match status" value="1"/>
</dbReference>
<dbReference type="OrthoDB" id="9762169at2"/>
<dbReference type="CDD" id="cd14014">
    <property type="entry name" value="STKc_PknB_like"/>
    <property type="match status" value="1"/>
</dbReference>
<evidence type="ECO:0000256" key="2">
    <source>
        <dbReference type="ARBA" id="ARBA00022741"/>
    </source>
</evidence>
<dbReference type="Proteomes" id="UP000265768">
    <property type="component" value="Unassembled WGS sequence"/>
</dbReference>
<dbReference type="GO" id="GO:0004674">
    <property type="term" value="F:protein serine/threonine kinase activity"/>
    <property type="evidence" value="ECO:0007669"/>
    <property type="project" value="UniProtKB-KW"/>
</dbReference>
<gene>
    <name evidence="8" type="ORF">D5H75_13375</name>
</gene>
<keyword evidence="8" id="KW-0723">Serine/threonine-protein kinase</keyword>
<name>A0A3A4B505_9ACTN</name>
<evidence type="ECO:0000256" key="3">
    <source>
        <dbReference type="ARBA" id="ARBA00022777"/>
    </source>
</evidence>
<keyword evidence="6" id="KW-1133">Transmembrane helix</keyword>
<dbReference type="Pfam" id="PF17660">
    <property type="entry name" value="BTRD1"/>
    <property type="match status" value="5"/>
</dbReference>
<keyword evidence="6" id="KW-0812">Transmembrane</keyword>
<dbReference type="Gene3D" id="3.30.200.20">
    <property type="entry name" value="Phosphorylase Kinase, domain 1"/>
    <property type="match status" value="1"/>
</dbReference>
<organism evidence="8 9">
    <name type="scientific">Bailinhaonella thermotolerans</name>
    <dbReference type="NCBI Taxonomy" id="1070861"/>
    <lineage>
        <taxon>Bacteria</taxon>
        <taxon>Bacillati</taxon>
        <taxon>Actinomycetota</taxon>
        <taxon>Actinomycetes</taxon>
        <taxon>Streptosporangiales</taxon>
        <taxon>Streptosporangiaceae</taxon>
        <taxon>Bailinhaonella</taxon>
    </lineage>
</organism>
<evidence type="ECO:0000256" key="6">
    <source>
        <dbReference type="SAM" id="Phobius"/>
    </source>
</evidence>
<dbReference type="Pfam" id="PF00069">
    <property type="entry name" value="Pkinase"/>
    <property type="match status" value="1"/>
</dbReference>
<feature type="domain" description="Protein kinase" evidence="7">
    <location>
        <begin position="18"/>
        <end position="266"/>
    </location>
</feature>
<dbReference type="GO" id="GO:0005524">
    <property type="term" value="F:ATP binding"/>
    <property type="evidence" value="ECO:0007669"/>
    <property type="project" value="UniProtKB-KW"/>
</dbReference>
<reference evidence="8 9" key="1">
    <citation type="submission" date="2018-09" db="EMBL/GenBank/DDBJ databases">
        <title>YIM 75507 draft genome.</title>
        <authorList>
            <person name="Tang S."/>
            <person name="Feng Y."/>
        </authorList>
    </citation>
    <scope>NUCLEOTIDE SEQUENCE [LARGE SCALE GENOMIC DNA]</scope>
    <source>
        <strain evidence="8 9">YIM 75507</strain>
    </source>
</reference>
<evidence type="ECO:0000256" key="4">
    <source>
        <dbReference type="ARBA" id="ARBA00022840"/>
    </source>
</evidence>
<dbReference type="InterPro" id="IPR008271">
    <property type="entry name" value="Ser/Thr_kinase_AS"/>
</dbReference>
<dbReference type="InterPro" id="IPR011009">
    <property type="entry name" value="Kinase-like_dom_sf"/>
</dbReference>
<keyword evidence="2" id="KW-0547">Nucleotide-binding</keyword>
<dbReference type="InterPro" id="IPR049511">
    <property type="entry name" value="PGH-like_rpt"/>
</dbReference>
<accession>A0A3A4B505</accession>
<feature type="region of interest" description="Disordered" evidence="5">
    <location>
        <begin position="349"/>
        <end position="402"/>
    </location>
</feature>
<comment type="caution">
    <text evidence="8">The sequence shown here is derived from an EMBL/GenBank/DDBJ whole genome shotgun (WGS) entry which is preliminary data.</text>
</comment>
<dbReference type="EMBL" id="QZEY01000004">
    <property type="protein sequence ID" value="RJL32512.1"/>
    <property type="molecule type" value="Genomic_DNA"/>
</dbReference>
<feature type="transmembrane region" description="Helical" evidence="6">
    <location>
        <begin position="327"/>
        <end position="348"/>
    </location>
</feature>
<feature type="region of interest" description="Disordered" evidence="5">
    <location>
        <begin position="281"/>
        <end position="323"/>
    </location>
</feature>
<keyword evidence="6" id="KW-0472">Membrane</keyword>